<evidence type="ECO:0000313" key="1">
    <source>
        <dbReference type="EMBL" id="MEQ2262489.1"/>
    </source>
</evidence>
<dbReference type="EMBL" id="JAHRIM010020440">
    <property type="protein sequence ID" value="MEQ2262489.1"/>
    <property type="molecule type" value="Genomic_DNA"/>
</dbReference>
<dbReference type="Proteomes" id="UP001444071">
    <property type="component" value="Unassembled WGS sequence"/>
</dbReference>
<keyword evidence="2" id="KW-1185">Reference proteome</keyword>
<comment type="caution">
    <text evidence="1">The sequence shown here is derived from an EMBL/GenBank/DDBJ whole genome shotgun (WGS) entry which is preliminary data.</text>
</comment>
<proteinExistence type="predicted"/>
<accession>A0ABV0VZ09</accession>
<gene>
    <name evidence="1" type="ORF">XENORESO_013368</name>
</gene>
<sequence length="144" mass="16499">MMDNLRNKPSHIFTELSSFTWFTVGGHRSIKTDINNKSDRQPGKLNNTGQLQNHFRLTRDQDDLREDDSSGSLLSVLSSVVLPRTSQFTQDLCLFISISGVEALLYRPQDTLLGPKTFTFGFRRYFNAAILNPIFNRTHLLTFE</sequence>
<name>A0ABV0VZ09_9TELE</name>
<organism evidence="1 2">
    <name type="scientific">Xenotaenia resolanae</name>
    <dbReference type="NCBI Taxonomy" id="208358"/>
    <lineage>
        <taxon>Eukaryota</taxon>
        <taxon>Metazoa</taxon>
        <taxon>Chordata</taxon>
        <taxon>Craniata</taxon>
        <taxon>Vertebrata</taxon>
        <taxon>Euteleostomi</taxon>
        <taxon>Actinopterygii</taxon>
        <taxon>Neopterygii</taxon>
        <taxon>Teleostei</taxon>
        <taxon>Neoteleostei</taxon>
        <taxon>Acanthomorphata</taxon>
        <taxon>Ovalentaria</taxon>
        <taxon>Atherinomorphae</taxon>
        <taxon>Cyprinodontiformes</taxon>
        <taxon>Goodeidae</taxon>
        <taxon>Xenotaenia</taxon>
    </lineage>
</organism>
<protein>
    <submittedName>
        <fullName evidence="1">Uncharacterized protein</fullName>
    </submittedName>
</protein>
<reference evidence="1 2" key="1">
    <citation type="submission" date="2021-06" db="EMBL/GenBank/DDBJ databases">
        <authorList>
            <person name="Palmer J.M."/>
        </authorList>
    </citation>
    <scope>NUCLEOTIDE SEQUENCE [LARGE SCALE GENOMIC DNA]</scope>
    <source>
        <strain evidence="1 2">XR_2019</strain>
        <tissue evidence="1">Muscle</tissue>
    </source>
</reference>
<evidence type="ECO:0000313" key="2">
    <source>
        <dbReference type="Proteomes" id="UP001444071"/>
    </source>
</evidence>